<feature type="transmembrane region" description="Helical" evidence="4">
    <location>
        <begin position="27"/>
        <end position="46"/>
    </location>
</feature>
<comment type="caution">
    <text evidence="5">The sequence shown here is derived from an EMBL/GenBank/DDBJ whole genome shotgun (WGS) entry which is preliminary data.</text>
</comment>
<keyword evidence="4" id="KW-0812">Transmembrane</keyword>
<evidence type="ECO:0008006" key="7">
    <source>
        <dbReference type="Google" id="ProtNLM"/>
    </source>
</evidence>
<keyword evidence="4" id="KW-0472">Membrane</keyword>
<evidence type="ECO:0000256" key="4">
    <source>
        <dbReference type="SAM" id="Phobius"/>
    </source>
</evidence>
<reference evidence="5" key="1">
    <citation type="submission" date="2022-11" db="EMBL/GenBank/DDBJ databases">
        <title>Genome Sequence of Cubamyces cubensis.</title>
        <authorList>
            <person name="Buettner E."/>
        </authorList>
    </citation>
    <scope>NUCLEOTIDE SEQUENCE</scope>
    <source>
        <strain evidence="5">MPL-01</strain>
    </source>
</reference>
<dbReference type="PANTHER" id="PTHR33365:SF11">
    <property type="entry name" value="TAT PATHWAY SIGNAL SEQUENCE"/>
    <property type="match status" value="1"/>
</dbReference>
<evidence type="ECO:0000256" key="2">
    <source>
        <dbReference type="ARBA" id="ARBA00023002"/>
    </source>
</evidence>
<sequence>MFPSLTLSISHAARKVATEYNSKRPKFASTCAIVIALLLTLANIVADVAMASLGRRAAVLRSPPLSQYSFIDEDYPPRLPLLNSRKAVQVSLEESVRYDPQHPESNLEWTYVGAASDGNIRLGPNHRFFNTGFSYELHCLRFVIAMMLHKDDPPTERADRAHVSRCLNVLRQFALCSADTTLEPADALDTSRNFTTQRVTGERQCADWPAMYETMKQNWNEWLDVREGSRA</sequence>
<dbReference type="GO" id="GO:0043386">
    <property type="term" value="P:mycotoxin biosynthetic process"/>
    <property type="evidence" value="ECO:0007669"/>
    <property type="project" value="InterPro"/>
</dbReference>
<evidence type="ECO:0000313" key="6">
    <source>
        <dbReference type="Proteomes" id="UP001215151"/>
    </source>
</evidence>
<dbReference type="InterPro" id="IPR021765">
    <property type="entry name" value="UstYa-like"/>
</dbReference>
<keyword evidence="4" id="KW-1133">Transmembrane helix</keyword>
<comment type="pathway">
    <text evidence="1">Mycotoxin biosynthesis.</text>
</comment>
<accession>A0AAD7U4Z4</accession>
<dbReference type="EMBL" id="JAPEVG010000009">
    <property type="protein sequence ID" value="KAJ8497037.1"/>
    <property type="molecule type" value="Genomic_DNA"/>
</dbReference>
<organism evidence="5 6">
    <name type="scientific">Trametes cubensis</name>
    <dbReference type="NCBI Taxonomy" id="1111947"/>
    <lineage>
        <taxon>Eukaryota</taxon>
        <taxon>Fungi</taxon>
        <taxon>Dikarya</taxon>
        <taxon>Basidiomycota</taxon>
        <taxon>Agaricomycotina</taxon>
        <taxon>Agaricomycetes</taxon>
        <taxon>Polyporales</taxon>
        <taxon>Polyporaceae</taxon>
        <taxon>Trametes</taxon>
    </lineage>
</organism>
<proteinExistence type="inferred from homology"/>
<gene>
    <name evidence="5" type="ORF">ONZ51_g756</name>
</gene>
<evidence type="ECO:0000256" key="1">
    <source>
        <dbReference type="ARBA" id="ARBA00004685"/>
    </source>
</evidence>
<evidence type="ECO:0000313" key="5">
    <source>
        <dbReference type="EMBL" id="KAJ8497037.1"/>
    </source>
</evidence>
<comment type="similarity">
    <text evidence="3">Belongs to the ustYa family.</text>
</comment>
<keyword evidence="2" id="KW-0560">Oxidoreductase</keyword>
<evidence type="ECO:0000256" key="3">
    <source>
        <dbReference type="ARBA" id="ARBA00035112"/>
    </source>
</evidence>
<dbReference type="Pfam" id="PF11807">
    <property type="entry name" value="UstYa"/>
    <property type="match status" value="1"/>
</dbReference>
<dbReference type="Proteomes" id="UP001215151">
    <property type="component" value="Unassembled WGS sequence"/>
</dbReference>
<protein>
    <recommendedName>
        <fullName evidence="7">Oxidase ustYa</fullName>
    </recommendedName>
</protein>
<dbReference type="GO" id="GO:0016491">
    <property type="term" value="F:oxidoreductase activity"/>
    <property type="evidence" value="ECO:0007669"/>
    <property type="project" value="UniProtKB-KW"/>
</dbReference>
<dbReference type="AlphaFoldDB" id="A0AAD7U4Z4"/>
<keyword evidence="6" id="KW-1185">Reference proteome</keyword>
<dbReference type="PANTHER" id="PTHR33365">
    <property type="entry name" value="YALI0B05434P"/>
    <property type="match status" value="1"/>
</dbReference>
<name>A0AAD7U4Z4_9APHY</name>